<comment type="caution">
    <text evidence="3">The sequence shown here is derived from an EMBL/GenBank/DDBJ whole genome shotgun (WGS) entry which is preliminary data.</text>
</comment>
<evidence type="ECO:0000256" key="1">
    <source>
        <dbReference type="ARBA" id="ARBA00022729"/>
    </source>
</evidence>
<proteinExistence type="predicted"/>
<dbReference type="GO" id="GO:0005975">
    <property type="term" value="P:carbohydrate metabolic process"/>
    <property type="evidence" value="ECO:0007669"/>
    <property type="project" value="InterPro"/>
</dbReference>
<organism evidence="3 4">
    <name type="scientific">Candidatus Avimonoglobus intestinipullorum</name>
    <dbReference type="NCBI Taxonomy" id="2840699"/>
    <lineage>
        <taxon>Bacteria</taxon>
        <taxon>Bacillati</taxon>
        <taxon>Bacillota</taxon>
        <taxon>Clostridia</taxon>
        <taxon>Eubacteriales</taxon>
        <taxon>Candidatus Avimonoglobus</taxon>
    </lineage>
</organism>
<reference evidence="3" key="2">
    <citation type="journal article" date="2021" name="PeerJ">
        <title>Extensive microbial diversity within the chicken gut microbiome revealed by metagenomics and culture.</title>
        <authorList>
            <person name="Gilroy R."/>
            <person name="Ravi A."/>
            <person name="Getino M."/>
            <person name="Pursley I."/>
            <person name="Horton D.L."/>
            <person name="Alikhan N.F."/>
            <person name="Baker D."/>
            <person name="Gharbi K."/>
            <person name="Hall N."/>
            <person name="Watson M."/>
            <person name="Adriaenssens E.M."/>
            <person name="Foster-Nyarko E."/>
            <person name="Jarju S."/>
            <person name="Secka A."/>
            <person name="Antonio M."/>
            <person name="Oren A."/>
            <person name="Chaudhuri R.R."/>
            <person name="La Ragione R."/>
            <person name="Hildebrand F."/>
            <person name="Pallen M.J."/>
        </authorList>
    </citation>
    <scope>NUCLEOTIDE SEQUENCE</scope>
    <source>
        <strain evidence="3">ChiSjej4B22-9803</strain>
    </source>
</reference>
<evidence type="ECO:0000259" key="2">
    <source>
        <dbReference type="PROSITE" id="PS51677"/>
    </source>
</evidence>
<dbReference type="Pfam" id="PF01522">
    <property type="entry name" value="Polysacc_deac_1"/>
    <property type="match status" value="1"/>
</dbReference>
<dbReference type="PANTHER" id="PTHR34216:SF11">
    <property type="entry name" value="CHITOOLIGOSACCHARIDE DEACETYLASE"/>
    <property type="match status" value="1"/>
</dbReference>
<evidence type="ECO:0000313" key="3">
    <source>
        <dbReference type="EMBL" id="HIU48419.1"/>
    </source>
</evidence>
<gene>
    <name evidence="3" type="ORF">IAB04_03585</name>
</gene>
<accession>A0A9D1LUS2</accession>
<dbReference type="EMBL" id="DVND01000095">
    <property type="protein sequence ID" value="HIU48419.1"/>
    <property type="molecule type" value="Genomic_DNA"/>
</dbReference>
<keyword evidence="1" id="KW-0732">Signal</keyword>
<evidence type="ECO:0000313" key="4">
    <source>
        <dbReference type="Proteomes" id="UP000824111"/>
    </source>
</evidence>
<dbReference type="PROSITE" id="PS51677">
    <property type="entry name" value="NODB"/>
    <property type="match status" value="1"/>
</dbReference>
<dbReference type="InterPro" id="IPR051398">
    <property type="entry name" value="Polysacch_Deacetylase"/>
</dbReference>
<reference evidence="3" key="1">
    <citation type="submission" date="2020-10" db="EMBL/GenBank/DDBJ databases">
        <authorList>
            <person name="Gilroy R."/>
        </authorList>
    </citation>
    <scope>NUCLEOTIDE SEQUENCE</scope>
    <source>
        <strain evidence="3">ChiSjej4B22-9803</strain>
    </source>
</reference>
<dbReference type="GO" id="GO:0016810">
    <property type="term" value="F:hydrolase activity, acting on carbon-nitrogen (but not peptide) bonds"/>
    <property type="evidence" value="ECO:0007669"/>
    <property type="project" value="InterPro"/>
</dbReference>
<feature type="domain" description="NodB homology" evidence="2">
    <location>
        <begin position="11"/>
        <end position="259"/>
    </location>
</feature>
<dbReference type="SUPFAM" id="SSF88713">
    <property type="entry name" value="Glycoside hydrolase/deacetylase"/>
    <property type="match status" value="1"/>
</dbReference>
<dbReference type="CDD" id="cd10967">
    <property type="entry name" value="CE4_GLA_like_6s"/>
    <property type="match status" value="1"/>
</dbReference>
<sequence>MYLRFPGGRTKALTLSYDDGVEQDKRLIEIMNRHGLKGTFNINSGQFAEEGTVYPKGQVHRRMTKKEAAALYQQSGQEVALHTLTHPHLEALPQPNVMREVLEDRNNLEALFQTVIRGMAYPFGTYNDETLEVLKNAGIAYSRTTVSTERFDLPKDWLRLPATCHHRNPRLMELWEEFLGKEPNTDGWMFYLWGHSYEFEGNDNWEVIERFAQRAGGHDTVWYATNIEIYDYVQAYKNLRFNLTESIVENLSAQDVWFVSHGETLCVKGGETLHF</sequence>
<dbReference type="AlphaFoldDB" id="A0A9D1LUS2"/>
<dbReference type="Proteomes" id="UP000824111">
    <property type="component" value="Unassembled WGS sequence"/>
</dbReference>
<name>A0A9D1LUS2_9FIRM</name>
<dbReference type="PANTHER" id="PTHR34216">
    <property type="match status" value="1"/>
</dbReference>
<dbReference type="InterPro" id="IPR002509">
    <property type="entry name" value="NODB_dom"/>
</dbReference>
<protein>
    <submittedName>
        <fullName evidence="3">Polysaccharide deacetylase family protein</fullName>
    </submittedName>
</protein>
<dbReference type="Gene3D" id="3.20.20.370">
    <property type="entry name" value="Glycoside hydrolase/deacetylase"/>
    <property type="match status" value="1"/>
</dbReference>
<dbReference type="InterPro" id="IPR011330">
    <property type="entry name" value="Glyco_hydro/deAcase_b/a-brl"/>
</dbReference>